<comment type="caution">
    <text evidence="3">The sequence shown here is derived from an EMBL/GenBank/DDBJ whole genome shotgun (WGS) entry which is preliminary data.</text>
</comment>
<accession>A0A8H3AE45</accession>
<protein>
    <recommendedName>
        <fullName evidence="2">HNH nuclease domain-containing protein</fullName>
    </recommendedName>
</protein>
<feature type="compositionally biased region" description="Polar residues" evidence="1">
    <location>
        <begin position="328"/>
        <end position="349"/>
    </location>
</feature>
<dbReference type="EMBL" id="CAJMWT010001721">
    <property type="protein sequence ID" value="CAE6416967.1"/>
    <property type="molecule type" value="Genomic_DNA"/>
</dbReference>
<name>A0A8H3AE45_9AGAM</name>
<evidence type="ECO:0000259" key="2">
    <source>
        <dbReference type="Pfam" id="PF13391"/>
    </source>
</evidence>
<sequence length="424" mass="47819">MDHTTQTFLPPNEDNDPTYPKVPSPDCSVKSYASTRSATRSLVESTTQLLGTAFSAPTEVKDNLTRTAPDGHRCLITRTKGQLECTHLVARSTHITIRNALEAAWGVETGKLDLNAVQNIFWSRSDMHRAFDDYEWLLLPTEKDLQAAIDFSTRRASQDTPSHFGTVYSDTNWKYDFLSLGYEETIFRKGNVPKSYTAHDPPYSDLGPVDSHLSPFYVIYNVGEKVHDIKDPEYKGHCKLPEDLSCRPLLDGCEALYLLWVDGALEKLKAELEQSPSERSRYQAPSESESRSQNQSRTDRYQRRNENKDIQARNSARSGSGTGAPQGRNCTGTTETTDQYLPTPEQSIYSADRKPEAVSGTHKIARHWANVDDWVASVESCAPNLGPQPDWEGAKQAKQSLIEYRHEAAREPPRGSWEEWIPEY</sequence>
<reference evidence="3" key="1">
    <citation type="submission" date="2021-01" db="EMBL/GenBank/DDBJ databases">
        <authorList>
            <person name="Kaushik A."/>
        </authorList>
    </citation>
    <scope>NUCLEOTIDE SEQUENCE</scope>
    <source>
        <strain evidence="3">AG2-2IIIB</strain>
    </source>
</reference>
<feature type="domain" description="HNH nuclease" evidence="2">
    <location>
        <begin position="74"/>
        <end position="136"/>
    </location>
</feature>
<evidence type="ECO:0000256" key="1">
    <source>
        <dbReference type="SAM" id="MobiDB-lite"/>
    </source>
</evidence>
<dbReference type="Pfam" id="PF13391">
    <property type="entry name" value="HNH_2"/>
    <property type="match status" value="1"/>
</dbReference>
<gene>
    <name evidence="3" type="ORF">RDB_LOCUS49776</name>
</gene>
<dbReference type="Proteomes" id="UP000663843">
    <property type="component" value="Unassembled WGS sequence"/>
</dbReference>
<evidence type="ECO:0000313" key="3">
    <source>
        <dbReference type="EMBL" id="CAE6416967.1"/>
    </source>
</evidence>
<organism evidence="3 4">
    <name type="scientific">Rhizoctonia solani</name>
    <dbReference type="NCBI Taxonomy" id="456999"/>
    <lineage>
        <taxon>Eukaryota</taxon>
        <taxon>Fungi</taxon>
        <taxon>Dikarya</taxon>
        <taxon>Basidiomycota</taxon>
        <taxon>Agaricomycotina</taxon>
        <taxon>Agaricomycetes</taxon>
        <taxon>Cantharellales</taxon>
        <taxon>Ceratobasidiaceae</taxon>
        <taxon>Rhizoctonia</taxon>
    </lineage>
</organism>
<dbReference type="InterPro" id="IPR003615">
    <property type="entry name" value="HNH_nuc"/>
</dbReference>
<evidence type="ECO:0000313" key="4">
    <source>
        <dbReference type="Proteomes" id="UP000663843"/>
    </source>
</evidence>
<feature type="region of interest" description="Disordered" evidence="1">
    <location>
        <begin position="272"/>
        <end position="355"/>
    </location>
</feature>
<feature type="compositionally biased region" description="Basic and acidic residues" evidence="1">
    <location>
        <begin position="297"/>
        <end position="311"/>
    </location>
</feature>
<feature type="region of interest" description="Disordered" evidence="1">
    <location>
        <begin position="1"/>
        <end position="25"/>
    </location>
</feature>
<dbReference type="AlphaFoldDB" id="A0A8H3AE45"/>
<feature type="compositionally biased region" description="Basic and acidic residues" evidence="1">
    <location>
        <begin position="272"/>
        <end position="281"/>
    </location>
</feature>
<proteinExistence type="predicted"/>